<keyword evidence="2" id="KW-0288">FMN</keyword>
<dbReference type="InterPro" id="IPR051796">
    <property type="entry name" value="ISF_SsuE-like"/>
</dbReference>
<evidence type="ECO:0000313" key="5">
    <source>
        <dbReference type="Proteomes" id="UP000255036"/>
    </source>
</evidence>
<protein>
    <submittedName>
        <fullName evidence="4">Flavodoxin family protein</fullName>
    </submittedName>
</protein>
<dbReference type="OrthoDB" id="9805976at2"/>
<dbReference type="Pfam" id="PF03358">
    <property type="entry name" value="FMN_red"/>
    <property type="match status" value="1"/>
</dbReference>
<comment type="caution">
    <text evidence="4">The sequence shown here is derived from an EMBL/GenBank/DDBJ whole genome shotgun (WGS) entry which is preliminary data.</text>
</comment>
<evidence type="ECO:0000256" key="2">
    <source>
        <dbReference type="ARBA" id="ARBA00022643"/>
    </source>
</evidence>
<sequence length="323" mass="36049">MNILGLSFGRKMGNTDILVKEALYGAKEAALNANIRFINTVKLEIGRCIGCGACSDSLSKGGDNNCIVKDDFDYVEEAIRQADVIIVGAPVYVLQPVGQFKNVVDRFSCRHDNAAIEYQMERRRKGEVDAPAVFPEERLKQRYVSYISVGGASTDDWVSMGTASMHLFGFPNLMKTIGNMDVHHMGTTGNPVLNRELMNNVHEMGRQTVQAYGKPLEEIKWFGDEGTCPVCHQNLMLLSKTTKVTCPICGIHGTLSIEKDEVKVTFSNEQKARARGTFAGNKEHTDEIQNFGIIAEPKMKKVKDELPRMLEKYKNFETCILEN</sequence>
<evidence type="ECO:0000256" key="1">
    <source>
        <dbReference type="ARBA" id="ARBA00022630"/>
    </source>
</evidence>
<evidence type="ECO:0000259" key="3">
    <source>
        <dbReference type="Pfam" id="PF03358"/>
    </source>
</evidence>
<feature type="domain" description="NADPH-dependent FMN reductase-like" evidence="3">
    <location>
        <begin position="10"/>
        <end position="113"/>
    </location>
</feature>
<dbReference type="PANTHER" id="PTHR43278">
    <property type="entry name" value="NAD(P)H-DEPENDENT FMN-CONTAINING OXIDOREDUCTASE YWQN-RELATED"/>
    <property type="match status" value="1"/>
</dbReference>
<keyword evidence="1" id="KW-0285">Flavoprotein</keyword>
<dbReference type="Proteomes" id="UP000255036">
    <property type="component" value="Unassembled WGS sequence"/>
</dbReference>
<keyword evidence="5" id="KW-1185">Reference proteome</keyword>
<dbReference type="RefSeq" id="WP_115480860.1">
    <property type="nucleotide sequence ID" value="NZ_QRCT01000012.1"/>
</dbReference>
<evidence type="ECO:0000313" key="4">
    <source>
        <dbReference type="EMBL" id="RDU24628.1"/>
    </source>
</evidence>
<dbReference type="GO" id="GO:0016491">
    <property type="term" value="F:oxidoreductase activity"/>
    <property type="evidence" value="ECO:0007669"/>
    <property type="project" value="InterPro"/>
</dbReference>
<gene>
    <name evidence="4" type="ORF">DWV06_03955</name>
</gene>
<dbReference type="AlphaFoldDB" id="A0A371AYG0"/>
<dbReference type="SUPFAM" id="SSF52218">
    <property type="entry name" value="Flavoproteins"/>
    <property type="match status" value="1"/>
</dbReference>
<dbReference type="Gene3D" id="3.40.50.360">
    <property type="match status" value="1"/>
</dbReference>
<dbReference type="InterPro" id="IPR005025">
    <property type="entry name" value="FMN_Rdtase-like_dom"/>
</dbReference>
<proteinExistence type="predicted"/>
<dbReference type="EMBL" id="QRCT01000012">
    <property type="protein sequence ID" value="RDU24628.1"/>
    <property type="molecule type" value="Genomic_DNA"/>
</dbReference>
<accession>A0A371AYG0</accession>
<name>A0A371AYG0_9FIRM</name>
<dbReference type="InterPro" id="IPR029039">
    <property type="entry name" value="Flavoprotein-like_sf"/>
</dbReference>
<reference evidence="4 5" key="1">
    <citation type="submission" date="2018-07" db="EMBL/GenBank/DDBJ databases">
        <title>Anaerosacharophilus polymeroproducens gen. nov. sp. nov., an anaerobic bacterium isolated from salt field.</title>
        <authorList>
            <person name="Kim W."/>
            <person name="Yang S.-H."/>
            <person name="Oh J."/>
            <person name="Lee J.-H."/>
            <person name="Kwon K.K."/>
        </authorList>
    </citation>
    <scope>NUCLEOTIDE SEQUENCE [LARGE SCALE GENOMIC DNA]</scope>
    <source>
        <strain evidence="4 5">MCWD5</strain>
    </source>
</reference>
<organism evidence="4 5">
    <name type="scientific">Anaerosacchariphilus polymeriproducens</name>
    <dbReference type="NCBI Taxonomy" id="1812858"/>
    <lineage>
        <taxon>Bacteria</taxon>
        <taxon>Bacillati</taxon>
        <taxon>Bacillota</taxon>
        <taxon>Clostridia</taxon>
        <taxon>Lachnospirales</taxon>
        <taxon>Lachnospiraceae</taxon>
        <taxon>Anaerosacchariphilus</taxon>
    </lineage>
</organism>
<dbReference type="PANTHER" id="PTHR43278:SF2">
    <property type="entry name" value="IRON-SULFUR FLAVOPROTEIN"/>
    <property type="match status" value="1"/>
</dbReference>